<dbReference type="EMBL" id="DS989940">
    <property type="protein sequence ID" value="EHS63267.1"/>
    <property type="molecule type" value="Genomic_DNA"/>
</dbReference>
<dbReference type="InParanoid" id="H6QVL2"/>
<name>H6QVL2_PUCGT</name>
<dbReference type="RefSeq" id="XP_003890888.1">
    <property type="nucleotide sequence ID" value="XM_003890839.1"/>
</dbReference>
<organism evidence="1 2">
    <name type="scientific">Puccinia graminis f. sp. tritici (strain CRL 75-36-700-3 / race SCCL)</name>
    <name type="common">Black stem rust fungus</name>
    <dbReference type="NCBI Taxonomy" id="418459"/>
    <lineage>
        <taxon>Eukaryota</taxon>
        <taxon>Fungi</taxon>
        <taxon>Dikarya</taxon>
        <taxon>Basidiomycota</taxon>
        <taxon>Pucciniomycotina</taxon>
        <taxon>Pucciniomycetes</taxon>
        <taxon>Pucciniales</taxon>
        <taxon>Pucciniaceae</taxon>
        <taxon>Puccinia</taxon>
    </lineage>
</organism>
<dbReference type="GeneID" id="13541038"/>
<accession>H6QVL2</accession>
<dbReference type="VEuPathDB" id="FungiDB:PGTG_22781"/>
<gene>
    <name evidence="1" type="ORF">PGTG_22781</name>
</gene>
<dbReference type="Proteomes" id="UP000008783">
    <property type="component" value="Unassembled WGS sequence"/>
</dbReference>
<reference evidence="2" key="1">
    <citation type="journal article" date="2011" name="Proc. Natl. Acad. Sci. U.S.A.">
        <title>Obligate biotrophy features unraveled by the genomic analysis of rust fungi.</title>
        <authorList>
            <person name="Duplessis S."/>
            <person name="Cuomo C.A."/>
            <person name="Lin Y.-C."/>
            <person name="Aerts A."/>
            <person name="Tisserant E."/>
            <person name="Veneault-Fourrey C."/>
            <person name="Joly D.L."/>
            <person name="Hacquard S."/>
            <person name="Amselem J."/>
            <person name="Cantarel B.L."/>
            <person name="Chiu R."/>
            <person name="Coutinho P.M."/>
            <person name="Feau N."/>
            <person name="Field M."/>
            <person name="Frey P."/>
            <person name="Gelhaye E."/>
            <person name="Goldberg J."/>
            <person name="Grabherr M.G."/>
            <person name="Kodira C.D."/>
            <person name="Kohler A."/>
            <person name="Kuees U."/>
            <person name="Lindquist E.A."/>
            <person name="Lucas S.M."/>
            <person name="Mago R."/>
            <person name="Mauceli E."/>
            <person name="Morin E."/>
            <person name="Murat C."/>
            <person name="Pangilinan J.L."/>
            <person name="Park R."/>
            <person name="Pearson M."/>
            <person name="Quesneville H."/>
            <person name="Rouhier N."/>
            <person name="Sakthikumar S."/>
            <person name="Salamov A.A."/>
            <person name="Schmutz J."/>
            <person name="Selles B."/>
            <person name="Shapiro H."/>
            <person name="Tanguay P."/>
            <person name="Tuskan G.A."/>
            <person name="Henrissat B."/>
            <person name="Van de Peer Y."/>
            <person name="Rouze P."/>
            <person name="Ellis J.G."/>
            <person name="Dodds P.N."/>
            <person name="Schein J.E."/>
            <person name="Zhong S."/>
            <person name="Hamelin R.C."/>
            <person name="Grigoriev I.V."/>
            <person name="Szabo L.J."/>
            <person name="Martin F."/>
        </authorList>
    </citation>
    <scope>NUCLEOTIDE SEQUENCE [LARGE SCALE GENOMIC DNA]</scope>
    <source>
        <strain evidence="2">CRL 75-36-700-3 / race SCCL</strain>
    </source>
</reference>
<dbReference type="AlphaFoldDB" id="H6QVL2"/>
<evidence type="ECO:0000313" key="1">
    <source>
        <dbReference type="EMBL" id="EHS63267.1"/>
    </source>
</evidence>
<evidence type="ECO:0000313" key="2">
    <source>
        <dbReference type="Proteomes" id="UP000008783"/>
    </source>
</evidence>
<protein>
    <submittedName>
        <fullName evidence="1">Uncharacterized protein</fullName>
    </submittedName>
</protein>
<dbReference type="KEGG" id="pgr:PGTG_22781"/>
<sequence length="78" mass="8515">MTPTAAAAEGTIQTQQKQIAEDFEESEGPMVAGMIRYQPRSLQPDQCLPSPESQVALMPLQISIQVTFHMAVVRLKSG</sequence>
<proteinExistence type="predicted"/>
<dbReference type="HOGENOM" id="CLU_2623167_0_0_1"/>
<keyword evidence="2" id="KW-1185">Reference proteome</keyword>